<keyword evidence="1" id="KW-0472">Membrane</keyword>
<evidence type="ECO:0000313" key="2">
    <source>
        <dbReference type="Proteomes" id="UP000038045"/>
    </source>
</evidence>
<feature type="transmembrane region" description="Helical" evidence="1">
    <location>
        <begin position="39"/>
        <end position="59"/>
    </location>
</feature>
<dbReference type="Proteomes" id="UP000038045">
    <property type="component" value="Unplaced"/>
</dbReference>
<dbReference type="AlphaFoldDB" id="A0A0N4ZB08"/>
<reference evidence="3" key="1">
    <citation type="submission" date="2017-02" db="UniProtKB">
        <authorList>
            <consortium name="WormBaseParasite"/>
        </authorList>
    </citation>
    <scope>IDENTIFICATION</scope>
</reference>
<evidence type="ECO:0000256" key="1">
    <source>
        <dbReference type="SAM" id="Phobius"/>
    </source>
</evidence>
<proteinExistence type="predicted"/>
<keyword evidence="1" id="KW-1133">Transmembrane helix</keyword>
<feature type="transmembrane region" description="Helical" evidence="1">
    <location>
        <begin position="7"/>
        <end position="27"/>
    </location>
</feature>
<accession>A0A0N4ZB08</accession>
<organism evidence="2 3">
    <name type="scientific">Parastrongyloides trichosuri</name>
    <name type="common">Possum-specific nematode worm</name>
    <dbReference type="NCBI Taxonomy" id="131310"/>
    <lineage>
        <taxon>Eukaryota</taxon>
        <taxon>Metazoa</taxon>
        <taxon>Ecdysozoa</taxon>
        <taxon>Nematoda</taxon>
        <taxon>Chromadorea</taxon>
        <taxon>Rhabditida</taxon>
        <taxon>Tylenchina</taxon>
        <taxon>Panagrolaimomorpha</taxon>
        <taxon>Strongyloidoidea</taxon>
        <taxon>Strongyloididae</taxon>
        <taxon>Parastrongyloides</taxon>
    </lineage>
</organism>
<evidence type="ECO:0000313" key="3">
    <source>
        <dbReference type="WBParaSite" id="PTRK_0000472150.1"/>
    </source>
</evidence>
<dbReference type="WBParaSite" id="PTRK_0000472150.1">
    <property type="protein sequence ID" value="PTRK_0000472150.1"/>
    <property type="gene ID" value="PTRK_0000472150"/>
</dbReference>
<name>A0A0N4ZB08_PARTI</name>
<protein>
    <submittedName>
        <fullName evidence="3">Ovule protein</fullName>
    </submittedName>
</protein>
<sequence>LFNYLYFCIPGNFMKIFFYVITLLPVYDNLFVSNYLVTFIFNTIYLIYLYKFILLLLLLKHNFFYTFL</sequence>
<keyword evidence="1" id="KW-0812">Transmembrane</keyword>
<keyword evidence="2" id="KW-1185">Reference proteome</keyword>